<dbReference type="InterPro" id="IPR041578">
    <property type="entry name" value="PIN_8"/>
</dbReference>
<sequence>MMKNLFPGHYKPSEKEFQKLWNECIFVFDTNILLNVYRYSEKTRERLFEILDLLQARIWLPYQVAYEYQEERLNVISHQLKPYEEIEKVLNENLARLNSAIEPYRKRHSFTSLVDDKKFIDTTKRANKRILKSLEETKSQYPNLIENDIYREKIGDLFEDKIGSPHDEDKLKEVHTQCKSRFEKNIPPGYKDKNKSVDQKQYGDAILWLQIIEYAKTENKPIIFVTDDNKDDWWKRHQGQTISPRTELIEEMKNEANVDFWMYTGDRFLRYAEDYLKLNEQPETIEEAEEVRLEGEDISPTTENNSRLSTESDTASILRNLSSQQINSFKGVDKVLENYRFNTKELEKVMMPRINLKNQIAIKKLIDQQLNPFTELSKEMSKIVESYKFNAKELKNIMTPQINLRDIVDNVNRLNEYSSNEEE</sequence>
<dbReference type="EMBL" id="CAACVJ010000190">
    <property type="protein sequence ID" value="VEP14535.1"/>
    <property type="molecule type" value="Genomic_DNA"/>
</dbReference>
<dbReference type="OrthoDB" id="9182727at2"/>
<dbReference type="RefSeq" id="WP_144865011.1">
    <property type="nucleotide sequence ID" value="NZ_LR213787.1"/>
</dbReference>
<accession>A0A563VSY4</accession>
<dbReference type="Proteomes" id="UP000320055">
    <property type="component" value="Unassembled WGS sequence"/>
</dbReference>
<dbReference type="Pfam" id="PF18476">
    <property type="entry name" value="PIN_8"/>
    <property type="match status" value="1"/>
</dbReference>
<keyword evidence="3" id="KW-1185">Reference proteome</keyword>
<evidence type="ECO:0000313" key="2">
    <source>
        <dbReference type="EMBL" id="VEP14535.1"/>
    </source>
</evidence>
<feature type="domain" description="PIN like" evidence="1">
    <location>
        <begin position="25"/>
        <end position="248"/>
    </location>
</feature>
<protein>
    <recommendedName>
        <fullName evidence="1">PIN like domain-containing protein</fullName>
    </recommendedName>
</protein>
<evidence type="ECO:0000313" key="3">
    <source>
        <dbReference type="Proteomes" id="UP000320055"/>
    </source>
</evidence>
<dbReference type="AlphaFoldDB" id="A0A563VSY4"/>
<reference evidence="2 3" key="1">
    <citation type="submission" date="2019-01" db="EMBL/GenBank/DDBJ databases">
        <authorList>
            <person name="Brito A."/>
        </authorList>
    </citation>
    <scope>NUCLEOTIDE SEQUENCE [LARGE SCALE GENOMIC DNA]</scope>
    <source>
        <strain evidence="2">1</strain>
    </source>
</reference>
<proteinExistence type="predicted"/>
<gene>
    <name evidence="2" type="ORF">H1P_270028</name>
</gene>
<evidence type="ECO:0000259" key="1">
    <source>
        <dbReference type="Pfam" id="PF18476"/>
    </source>
</evidence>
<organism evidence="2 3">
    <name type="scientific">Hyella patelloides LEGE 07179</name>
    <dbReference type="NCBI Taxonomy" id="945734"/>
    <lineage>
        <taxon>Bacteria</taxon>
        <taxon>Bacillati</taxon>
        <taxon>Cyanobacteriota</taxon>
        <taxon>Cyanophyceae</taxon>
        <taxon>Pleurocapsales</taxon>
        <taxon>Hyellaceae</taxon>
        <taxon>Hyella</taxon>
    </lineage>
</organism>
<name>A0A563VSY4_9CYAN</name>